<dbReference type="PANTHER" id="PTHR45708">
    <property type="entry name" value="ENDOCHITINASE"/>
    <property type="match status" value="1"/>
</dbReference>
<dbReference type="EMBL" id="JAPEUX010000002">
    <property type="protein sequence ID" value="KAJ4357372.1"/>
    <property type="molecule type" value="Genomic_DNA"/>
</dbReference>
<keyword evidence="4" id="KW-1185">Reference proteome</keyword>
<dbReference type="InterPro" id="IPR017853">
    <property type="entry name" value="GH"/>
</dbReference>
<name>A0A9W8XQS6_9PLEO</name>
<dbReference type="GO" id="GO:0004568">
    <property type="term" value="F:chitinase activity"/>
    <property type="evidence" value="ECO:0007669"/>
    <property type="project" value="TreeGrafter"/>
</dbReference>
<reference evidence="3" key="1">
    <citation type="submission" date="2022-10" db="EMBL/GenBank/DDBJ databases">
        <title>Tapping the CABI collections for fungal endophytes: first genome assemblies for Collariella, Neodidymelliopsis, Ascochyta clinopodiicola, Didymella pomorum, Didymosphaeria variabile, Neocosmospora piperis and Neocucurbitaria cava.</title>
        <authorList>
            <person name="Hill R."/>
        </authorList>
    </citation>
    <scope>NUCLEOTIDE SEQUENCE</scope>
    <source>
        <strain evidence="3">IMI 356815</strain>
    </source>
</reference>
<dbReference type="AlphaFoldDB" id="A0A9W8XQS6"/>
<gene>
    <name evidence="3" type="ORF">N0V89_001947</name>
</gene>
<dbReference type="RefSeq" id="XP_056074231.1">
    <property type="nucleotide sequence ID" value="XM_056210758.1"/>
</dbReference>
<dbReference type="PANTHER" id="PTHR45708:SF49">
    <property type="entry name" value="ENDOCHITINASE"/>
    <property type="match status" value="1"/>
</dbReference>
<dbReference type="SUPFAM" id="SSF51445">
    <property type="entry name" value="(Trans)glycosidases"/>
    <property type="match status" value="1"/>
</dbReference>
<comment type="caution">
    <text evidence="3">The sequence shown here is derived from an EMBL/GenBank/DDBJ whole genome shotgun (WGS) entry which is preliminary data.</text>
</comment>
<dbReference type="Proteomes" id="UP001140513">
    <property type="component" value="Unassembled WGS sequence"/>
</dbReference>
<evidence type="ECO:0000313" key="3">
    <source>
        <dbReference type="EMBL" id="KAJ4357372.1"/>
    </source>
</evidence>
<dbReference type="Gene3D" id="3.20.20.80">
    <property type="entry name" value="Glycosidases"/>
    <property type="match status" value="1"/>
</dbReference>
<organism evidence="3 4">
    <name type="scientific">Didymosphaeria variabile</name>
    <dbReference type="NCBI Taxonomy" id="1932322"/>
    <lineage>
        <taxon>Eukaryota</taxon>
        <taxon>Fungi</taxon>
        <taxon>Dikarya</taxon>
        <taxon>Ascomycota</taxon>
        <taxon>Pezizomycotina</taxon>
        <taxon>Dothideomycetes</taxon>
        <taxon>Pleosporomycetidae</taxon>
        <taxon>Pleosporales</taxon>
        <taxon>Massarineae</taxon>
        <taxon>Didymosphaeriaceae</taxon>
        <taxon>Didymosphaeria</taxon>
    </lineage>
</organism>
<dbReference type="GO" id="GO:0005576">
    <property type="term" value="C:extracellular region"/>
    <property type="evidence" value="ECO:0007669"/>
    <property type="project" value="TreeGrafter"/>
</dbReference>
<protein>
    <recommendedName>
        <fullName evidence="5">Chitinase</fullName>
    </recommendedName>
</protein>
<evidence type="ECO:0008006" key="5">
    <source>
        <dbReference type="Google" id="ProtNLM"/>
    </source>
</evidence>
<evidence type="ECO:0000256" key="1">
    <source>
        <dbReference type="ARBA" id="ARBA00022801"/>
    </source>
</evidence>
<dbReference type="OrthoDB" id="6020543at2759"/>
<evidence type="ECO:0000256" key="2">
    <source>
        <dbReference type="ARBA" id="ARBA00023295"/>
    </source>
</evidence>
<dbReference type="InterPro" id="IPR050542">
    <property type="entry name" value="Glycosyl_Hydrlase18_Chitinase"/>
</dbReference>
<proteinExistence type="predicted"/>
<evidence type="ECO:0000313" key="4">
    <source>
        <dbReference type="Proteomes" id="UP001140513"/>
    </source>
</evidence>
<keyword evidence="1" id="KW-0378">Hydrolase</keyword>
<keyword evidence="2" id="KW-0326">Glycosidase</keyword>
<sequence length="170" mass="18967">MLPDHEEGSSDNYDVFLSSLRSYRSSVLKPFYLSAAPVCTSGNGTISRATLALVDFIFIRFYNSAKCSLGTPGFPQSLKEWYQQTIPSPHLPFPKVLLGGLSFDNGNTGYVSAETFRDAIQAARRPKLDCWWNEHKFGGVMLWDGPRGLKNEVTDGVDYLTYVKDVLAKD</sequence>
<dbReference type="GeneID" id="80905477"/>
<accession>A0A9W8XQS6</accession>